<dbReference type="InterPro" id="IPR014710">
    <property type="entry name" value="RmlC-like_jellyroll"/>
</dbReference>
<dbReference type="CDD" id="cd02209">
    <property type="entry name" value="cupin_XRE_C"/>
    <property type="match status" value="1"/>
</dbReference>
<evidence type="ECO:0000256" key="2">
    <source>
        <dbReference type="ARBA" id="ARBA00023125"/>
    </source>
</evidence>
<dbReference type="PANTHER" id="PTHR46797:SF23">
    <property type="entry name" value="HTH-TYPE TRANSCRIPTIONAL REGULATOR SUTR"/>
    <property type="match status" value="1"/>
</dbReference>
<dbReference type="InterPro" id="IPR001387">
    <property type="entry name" value="Cro/C1-type_HTH"/>
</dbReference>
<evidence type="ECO:0000256" key="3">
    <source>
        <dbReference type="ARBA" id="ARBA00023163"/>
    </source>
</evidence>
<dbReference type="CDD" id="cd00093">
    <property type="entry name" value="HTH_XRE"/>
    <property type="match status" value="1"/>
</dbReference>
<dbReference type="SUPFAM" id="SSF47413">
    <property type="entry name" value="lambda repressor-like DNA-binding domains"/>
    <property type="match status" value="1"/>
</dbReference>
<gene>
    <name evidence="5" type="ORF">AT746_02050</name>
</gene>
<dbReference type="GO" id="GO:0003700">
    <property type="term" value="F:DNA-binding transcription factor activity"/>
    <property type="evidence" value="ECO:0007669"/>
    <property type="project" value="TreeGrafter"/>
</dbReference>
<evidence type="ECO:0000313" key="6">
    <source>
        <dbReference type="Proteomes" id="UP000068447"/>
    </source>
</evidence>
<evidence type="ECO:0000256" key="1">
    <source>
        <dbReference type="ARBA" id="ARBA00023015"/>
    </source>
</evidence>
<dbReference type="Pfam" id="PF07883">
    <property type="entry name" value="Cupin_2"/>
    <property type="match status" value="1"/>
</dbReference>
<dbReference type="Pfam" id="PF01381">
    <property type="entry name" value="HTH_3"/>
    <property type="match status" value="1"/>
</dbReference>
<dbReference type="InterPro" id="IPR050807">
    <property type="entry name" value="TransReg_Diox_bact_type"/>
</dbReference>
<organism evidence="5 6">
    <name type="scientific">Lacimicrobium alkaliphilum</name>
    <dbReference type="NCBI Taxonomy" id="1526571"/>
    <lineage>
        <taxon>Bacteria</taxon>
        <taxon>Pseudomonadati</taxon>
        <taxon>Pseudomonadota</taxon>
        <taxon>Gammaproteobacteria</taxon>
        <taxon>Alteromonadales</taxon>
        <taxon>Alteromonadaceae</taxon>
        <taxon>Lacimicrobium</taxon>
    </lineage>
</organism>
<dbReference type="InterPro" id="IPR011051">
    <property type="entry name" value="RmlC_Cupin_sf"/>
</dbReference>
<dbReference type="Proteomes" id="UP000068447">
    <property type="component" value="Chromosome"/>
</dbReference>
<dbReference type="KEGG" id="lal:AT746_02050"/>
<proteinExistence type="predicted"/>
<evidence type="ECO:0000259" key="4">
    <source>
        <dbReference type="PROSITE" id="PS50943"/>
    </source>
</evidence>
<evidence type="ECO:0000313" key="5">
    <source>
        <dbReference type="EMBL" id="ALT00277.1"/>
    </source>
</evidence>
<keyword evidence="3" id="KW-0804">Transcription</keyword>
<dbReference type="Gene3D" id="1.10.260.40">
    <property type="entry name" value="lambda repressor-like DNA-binding domains"/>
    <property type="match status" value="1"/>
</dbReference>
<dbReference type="EMBL" id="CP013650">
    <property type="protein sequence ID" value="ALT00277.1"/>
    <property type="molecule type" value="Genomic_DNA"/>
</dbReference>
<dbReference type="GO" id="GO:0005829">
    <property type="term" value="C:cytosol"/>
    <property type="evidence" value="ECO:0007669"/>
    <property type="project" value="TreeGrafter"/>
</dbReference>
<dbReference type="PANTHER" id="PTHR46797">
    <property type="entry name" value="HTH-TYPE TRANSCRIPTIONAL REGULATOR"/>
    <property type="match status" value="1"/>
</dbReference>
<keyword evidence="2" id="KW-0238">DNA-binding</keyword>
<protein>
    <submittedName>
        <fullName evidence="5">XRE family transcriptional regulator</fullName>
    </submittedName>
</protein>
<dbReference type="GO" id="GO:0003677">
    <property type="term" value="F:DNA binding"/>
    <property type="evidence" value="ECO:0007669"/>
    <property type="project" value="UniProtKB-KW"/>
</dbReference>
<name>A0A0U2ZCM0_9ALTE</name>
<dbReference type="Gene3D" id="2.60.120.10">
    <property type="entry name" value="Jelly Rolls"/>
    <property type="match status" value="1"/>
</dbReference>
<dbReference type="SMART" id="SM00530">
    <property type="entry name" value="HTH_XRE"/>
    <property type="match status" value="1"/>
</dbReference>
<accession>A0A0U2ZCM0</accession>
<keyword evidence="1" id="KW-0805">Transcription regulation</keyword>
<dbReference type="SUPFAM" id="SSF51182">
    <property type="entry name" value="RmlC-like cupins"/>
    <property type="match status" value="1"/>
</dbReference>
<feature type="domain" description="HTH cro/C1-type" evidence="4">
    <location>
        <begin position="24"/>
        <end position="78"/>
    </location>
</feature>
<dbReference type="STRING" id="1526571.AT746_02050"/>
<sequence length="199" mass="21849">MNQKVNIMTEANSEIVNQAIAGRVHQYRKAHHLSLDELAKRAEISKGMLVQIEKGRANPSIGILCKLANALKVSVADIVNVSIEPKVAVIKGRDIPVLWRGENGGQARLLAGTKGPTMVELWRWEMQPGEVFSAEAHSRGTIELFHVEQGSLTMTVDKKDYCLDSGDAMVAQTDVPHHYANTSEEITIFTLTVYEVAGS</sequence>
<dbReference type="InterPro" id="IPR013096">
    <property type="entry name" value="Cupin_2"/>
</dbReference>
<reference evidence="5 6" key="1">
    <citation type="submission" date="2015-12" db="EMBL/GenBank/DDBJ databases">
        <title>Complete genome of Lacimicrobium alkaliphilum KCTC 32984.</title>
        <authorList>
            <person name="Kim S.-G."/>
            <person name="Lee Y.-J."/>
        </authorList>
    </citation>
    <scope>NUCLEOTIDE SEQUENCE [LARGE SCALE GENOMIC DNA]</scope>
    <source>
        <strain evidence="5 6">YelD216</strain>
    </source>
</reference>
<dbReference type="InterPro" id="IPR010982">
    <property type="entry name" value="Lambda_DNA-bd_dom_sf"/>
</dbReference>
<keyword evidence="6" id="KW-1185">Reference proteome</keyword>
<dbReference type="AlphaFoldDB" id="A0A0U2ZCM0"/>
<dbReference type="PROSITE" id="PS50943">
    <property type="entry name" value="HTH_CROC1"/>
    <property type="match status" value="1"/>
</dbReference>